<feature type="region of interest" description="Disordered" evidence="1">
    <location>
        <begin position="1"/>
        <end position="80"/>
    </location>
</feature>
<evidence type="ECO:0000256" key="1">
    <source>
        <dbReference type="SAM" id="MobiDB-lite"/>
    </source>
</evidence>
<gene>
    <name evidence="2" type="ORF">C4D60_Mb07t26830</name>
</gene>
<accession>A0A4S8JK88</accession>
<reference evidence="2 3" key="1">
    <citation type="journal article" date="2019" name="Nat. Plants">
        <title>Genome sequencing of Musa balbisiana reveals subgenome evolution and function divergence in polyploid bananas.</title>
        <authorList>
            <person name="Yao X."/>
        </authorList>
    </citation>
    <scope>NUCLEOTIDE SEQUENCE [LARGE SCALE GENOMIC DNA]</scope>
    <source>
        <strain evidence="3">cv. DH-PKW</strain>
        <tissue evidence="2">Leaves</tissue>
    </source>
</reference>
<evidence type="ECO:0000313" key="3">
    <source>
        <dbReference type="Proteomes" id="UP000317650"/>
    </source>
</evidence>
<sequence length="155" mass="17085">MEKHHDPSKHRRYDPSMSRRTRRPIKISQEDMNEESESQLQKDEGLQRMSLQELMVEGGDSSSSSKGEKAGADTDDREGDVLKLTAVSAEEKNAPPAAATDYGESEKKLAVVLKQGDSTGGVTVAGMVSRYVKVLNKLIKARHNSKKRSAAKLMK</sequence>
<organism evidence="2 3">
    <name type="scientific">Musa balbisiana</name>
    <name type="common">Banana</name>
    <dbReference type="NCBI Taxonomy" id="52838"/>
    <lineage>
        <taxon>Eukaryota</taxon>
        <taxon>Viridiplantae</taxon>
        <taxon>Streptophyta</taxon>
        <taxon>Embryophyta</taxon>
        <taxon>Tracheophyta</taxon>
        <taxon>Spermatophyta</taxon>
        <taxon>Magnoliopsida</taxon>
        <taxon>Liliopsida</taxon>
        <taxon>Zingiberales</taxon>
        <taxon>Musaceae</taxon>
        <taxon>Musa</taxon>
    </lineage>
</organism>
<evidence type="ECO:0000313" key="2">
    <source>
        <dbReference type="EMBL" id="THU61774.1"/>
    </source>
</evidence>
<dbReference type="EMBL" id="PYDT01000005">
    <property type="protein sequence ID" value="THU61774.1"/>
    <property type="molecule type" value="Genomic_DNA"/>
</dbReference>
<dbReference type="Proteomes" id="UP000317650">
    <property type="component" value="Chromosome 7"/>
</dbReference>
<comment type="caution">
    <text evidence="2">The sequence shown here is derived from an EMBL/GenBank/DDBJ whole genome shotgun (WGS) entry which is preliminary data.</text>
</comment>
<keyword evidence="3" id="KW-1185">Reference proteome</keyword>
<feature type="compositionally biased region" description="Basic residues" evidence="1">
    <location>
        <begin position="1"/>
        <end position="12"/>
    </location>
</feature>
<protein>
    <submittedName>
        <fullName evidence="2">Uncharacterized protein</fullName>
    </submittedName>
</protein>
<proteinExistence type="predicted"/>
<dbReference type="AlphaFoldDB" id="A0A4S8JK88"/>
<name>A0A4S8JK88_MUSBA</name>